<feature type="compositionally biased region" description="Polar residues" evidence="1">
    <location>
        <begin position="268"/>
        <end position="284"/>
    </location>
</feature>
<evidence type="ECO:0000259" key="2">
    <source>
        <dbReference type="PROSITE" id="PS50994"/>
    </source>
</evidence>
<feature type="region of interest" description="Disordered" evidence="1">
    <location>
        <begin position="247"/>
        <end position="292"/>
    </location>
</feature>
<feature type="domain" description="Integrase catalytic" evidence="2">
    <location>
        <begin position="57"/>
        <end position="242"/>
    </location>
</feature>
<comment type="caution">
    <text evidence="3">The sequence shown here is derived from an EMBL/GenBank/DDBJ whole genome shotgun (WGS) entry which is preliminary data.</text>
</comment>
<organism evidence="3 4">
    <name type="scientific">Lithospermum erythrorhizon</name>
    <name type="common">Purple gromwell</name>
    <name type="synonym">Lithospermum officinale var. erythrorhizon</name>
    <dbReference type="NCBI Taxonomy" id="34254"/>
    <lineage>
        <taxon>Eukaryota</taxon>
        <taxon>Viridiplantae</taxon>
        <taxon>Streptophyta</taxon>
        <taxon>Embryophyta</taxon>
        <taxon>Tracheophyta</taxon>
        <taxon>Spermatophyta</taxon>
        <taxon>Magnoliopsida</taxon>
        <taxon>eudicotyledons</taxon>
        <taxon>Gunneridae</taxon>
        <taxon>Pentapetalae</taxon>
        <taxon>asterids</taxon>
        <taxon>lamiids</taxon>
        <taxon>Boraginales</taxon>
        <taxon>Boraginaceae</taxon>
        <taxon>Boraginoideae</taxon>
        <taxon>Lithospermeae</taxon>
        <taxon>Lithospermum</taxon>
    </lineage>
</organism>
<dbReference type="PROSITE" id="PS50994">
    <property type="entry name" value="INTEGRASE"/>
    <property type="match status" value="1"/>
</dbReference>
<dbReference type="Proteomes" id="UP001454036">
    <property type="component" value="Unassembled WGS sequence"/>
</dbReference>
<sequence length="292" mass="33412">MSISQYFLKVKSLCDEISKLDPENSISETRMKRIIIHDMKSEYKSIVTATRADPPIVKRTPFSQTEETGEDTVEEEDVVLGDLGIKIEVYKETKVEVSNPGELEELKTVAETKIGGNQKIVKVTNATTVARKDITETTHVCKYSTTDNGGEYTSNEFNNYLKEYNIRRQLTCANTPQQNGVAERKNRHLVETCLFHAKNVDSSKFDKKAIRYIFVGYDEQKKASSWWANKAVLPDTQELQEKLQFKLKEDSSQDSGDQTETDEPKYQINGQSQEPDIQSKSRSPWKTRMLYV</sequence>
<proteinExistence type="predicted"/>
<reference evidence="3 4" key="1">
    <citation type="submission" date="2024-01" db="EMBL/GenBank/DDBJ databases">
        <title>The complete chloroplast genome sequence of Lithospermum erythrorhizon: insights into the phylogenetic relationship among Boraginaceae species and the maternal lineages of purple gromwells.</title>
        <authorList>
            <person name="Okada T."/>
            <person name="Watanabe K."/>
        </authorList>
    </citation>
    <scope>NUCLEOTIDE SEQUENCE [LARGE SCALE GENOMIC DNA]</scope>
</reference>
<dbReference type="SUPFAM" id="SSF53098">
    <property type="entry name" value="Ribonuclease H-like"/>
    <property type="match status" value="1"/>
</dbReference>
<protein>
    <recommendedName>
        <fullName evidence="2">Integrase catalytic domain-containing protein</fullName>
    </recommendedName>
</protein>
<name>A0AAV3PJS4_LITER</name>
<dbReference type="EMBL" id="BAABME010017828">
    <property type="protein sequence ID" value="GAA0151508.1"/>
    <property type="molecule type" value="Genomic_DNA"/>
</dbReference>
<dbReference type="GO" id="GO:0003676">
    <property type="term" value="F:nucleic acid binding"/>
    <property type="evidence" value="ECO:0007669"/>
    <property type="project" value="InterPro"/>
</dbReference>
<dbReference type="Gene3D" id="3.30.420.10">
    <property type="entry name" value="Ribonuclease H-like superfamily/Ribonuclease H"/>
    <property type="match status" value="1"/>
</dbReference>
<dbReference type="PANTHER" id="PTHR42648:SF30">
    <property type="entry name" value="RIBONUCLEASE H-LIKE DOMAIN, GAG-PRE-INTEGRASE DOMAIN PROTEIN-RELATED"/>
    <property type="match status" value="1"/>
</dbReference>
<dbReference type="InterPro" id="IPR001584">
    <property type="entry name" value="Integrase_cat-core"/>
</dbReference>
<gene>
    <name evidence="3" type="ORF">LIER_37301</name>
</gene>
<accession>A0AAV3PJS4</accession>
<evidence type="ECO:0000313" key="3">
    <source>
        <dbReference type="EMBL" id="GAA0151508.1"/>
    </source>
</evidence>
<dbReference type="InterPro" id="IPR039537">
    <property type="entry name" value="Retrotran_Ty1/copia-like"/>
</dbReference>
<evidence type="ECO:0000256" key="1">
    <source>
        <dbReference type="SAM" id="MobiDB-lite"/>
    </source>
</evidence>
<keyword evidence="4" id="KW-1185">Reference proteome</keyword>
<dbReference type="InterPro" id="IPR012337">
    <property type="entry name" value="RNaseH-like_sf"/>
</dbReference>
<dbReference type="PANTHER" id="PTHR42648">
    <property type="entry name" value="TRANSPOSASE, PUTATIVE-RELATED"/>
    <property type="match status" value="1"/>
</dbReference>
<dbReference type="AlphaFoldDB" id="A0AAV3PJS4"/>
<dbReference type="InterPro" id="IPR036397">
    <property type="entry name" value="RNaseH_sf"/>
</dbReference>
<dbReference type="GO" id="GO:0015074">
    <property type="term" value="P:DNA integration"/>
    <property type="evidence" value="ECO:0007669"/>
    <property type="project" value="InterPro"/>
</dbReference>
<evidence type="ECO:0000313" key="4">
    <source>
        <dbReference type="Proteomes" id="UP001454036"/>
    </source>
</evidence>